<dbReference type="OrthoDB" id="6264466at2"/>
<reference evidence="2 3" key="1">
    <citation type="submission" date="2018-09" db="EMBL/GenBank/DDBJ databases">
        <title>Phylogeny of the Shewanellaceae, and recommendation for two new genera, Pseudoshewanella and Parashewanella.</title>
        <authorList>
            <person name="Wang G."/>
        </authorList>
    </citation>
    <scope>NUCLEOTIDE SEQUENCE [LARGE SCALE GENOMIC DNA]</scope>
    <source>
        <strain evidence="2 3">C51</strain>
    </source>
</reference>
<evidence type="ECO:0000256" key="1">
    <source>
        <dbReference type="SAM" id="Coils"/>
    </source>
</evidence>
<comment type="caution">
    <text evidence="2">The sequence shown here is derived from an EMBL/GenBank/DDBJ whole genome shotgun (WGS) entry which is preliminary data.</text>
</comment>
<evidence type="ECO:0000313" key="2">
    <source>
        <dbReference type="EMBL" id="RLV59780.1"/>
    </source>
</evidence>
<dbReference type="Proteomes" id="UP000281474">
    <property type="component" value="Unassembled WGS sequence"/>
</dbReference>
<sequence>MSAFMINVESCEVLRGEERLVTAELLQQSVELQDMEKQVKRRIQVALQQAHEQREQARAESEQLLQQAEIQAQENLQLWQQQAQESVMSEMVQWVKDETEFTEQLLQELQPKIAEQIQRVITQWAGEQESSTLIAQRLTEEVVEKVGEGVLTLSVAADDESKLTELLNDKFTIKVDPHLASGCAELHSKALTARIDVEQHLATLLEIFISKPATDEHEILAIGEEAQSQENEAPIEP</sequence>
<feature type="coiled-coil region" evidence="1">
    <location>
        <begin position="36"/>
        <end position="74"/>
    </location>
</feature>
<protein>
    <submittedName>
        <fullName evidence="2">Type III secretion protein</fullName>
    </submittedName>
</protein>
<dbReference type="RefSeq" id="WP_121838949.1">
    <property type="nucleotide sequence ID" value="NZ_ML014776.1"/>
</dbReference>
<accession>A0A3L8PWT7</accession>
<name>A0A3L8PWT7_9GAMM</name>
<dbReference type="AlphaFoldDB" id="A0A3L8PWT7"/>
<keyword evidence="1" id="KW-0175">Coiled coil</keyword>
<organism evidence="2 3">
    <name type="scientific">Parashewanella curva</name>
    <dbReference type="NCBI Taxonomy" id="2338552"/>
    <lineage>
        <taxon>Bacteria</taxon>
        <taxon>Pseudomonadati</taxon>
        <taxon>Pseudomonadota</taxon>
        <taxon>Gammaproteobacteria</taxon>
        <taxon>Alteromonadales</taxon>
        <taxon>Shewanellaceae</taxon>
        <taxon>Parashewanella</taxon>
    </lineage>
</organism>
<proteinExistence type="predicted"/>
<keyword evidence="3" id="KW-1185">Reference proteome</keyword>
<dbReference type="EMBL" id="QZEI01000027">
    <property type="protein sequence ID" value="RLV59780.1"/>
    <property type="molecule type" value="Genomic_DNA"/>
</dbReference>
<evidence type="ECO:0000313" key="3">
    <source>
        <dbReference type="Proteomes" id="UP000281474"/>
    </source>
</evidence>
<gene>
    <name evidence="2" type="ORF">D5018_10450</name>
</gene>